<evidence type="ECO:0000259" key="3">
    <source>
        <dbReference type="Pfam" id="PF07687"/>
    </source>
</evidence>
<dbReference type="SUPFAM" id="SSF53187">
    <property type="entry name" value="Zn-dependent exopeptidases"/>
    <property type="match status" value="1"/>
</dbReference>
<protein>
    <submittedName>
        <fullName evidence="4">Unannotated protein</fullName>
    </submittedName>
</protein>
<dbReference type="GO" id="GO:0016787">
    <property type="term" value="F:hydrolase activity"/>
    <property type="evidence" value="ECO:0007669"/>
    <property type="project" value="UniProtKB-KW"/>
</dbReference>
<evidence type="ECO:0000256" key="1">
    <source>
        <dbReference type="ARBA" id="ARBA00022723"/>
    </source>
</evidence>
<dbReference type="CDD" id="cd03885">
    <property type="entry name" value="M20_CPDG2"/>
    <property type="match status" value="1"/>
</dbReference>
<dbReference type="PANTHER" id="PTHR43808:SF9">
    <property type="entry name" value="BLL0789 PROTEIN"/>
    <property type="match status" value="1"/>
</dbReference>
<dbReference type="InterPro" id="IPR036264">
    <property type="entry name" value="Bact_exopeptidase_dim_dom"/>
</dbReference>
<name>A0A6J6GDL0_9ZZZZ</name>
<dbReference type="Gene3D" id="3.30.70.360">
    <property type="match status" value="1"/>
</dbReference>
<dbReference type="InterPro" id="IPR050072">
    <property type="entry name" value="Peptidase_M20A"/>
</dbReference>
<evidence type="ECO:0000313" key="4">
    <source>
        <dbReference type="EMBL" id="CAB4599372.1"/>
    </source>
</evidence>
<gene>
    <name evidence="4" type="ORF">UFOPK1820_00625</name>
</gene>
<dbReference type="InterPro" id="IPR011650">
    <property type="entry name" value="Peptidase_M20_dimer"/>
</dbReference>
<dbReference type="EMBL" id="CAEZUK010000080">
    <property type="protein sequence ID" value="CAB4599372.1"/>
    <property type="molecule type" value="Genomic_DNA"/>
</dbReference>
<keyword evidence="2" id="KW-0378">Hydrolase</keyword>
<dbReference type="GO" id="GO:0046872">
    <property type="term" value="F:metal ion binding"/>
    <property type="evidence" value="ECO:0007669"/>
    <property type="project" value="UniProtKB-KW"/>
</dbReference>
<sequence>MRHNGVVPNKNFVAPDVTEMVRDLGRLVNIESPSLDIPALTASARELAAMMQQRLGAPPMIVDSAVGPHVHWSGGGSPKVLIVGHHDTVFAKGALAERPFTVVAGRATGPGIFDMKAGIIQAIYGVAALADKSGVEILITSDEEVGSHHSRDFIVERAQACGAVLVLEPSADGGALKTARKGTGTFELHVHGRASHAGLEPEKGVNALIEAAQQILEIAQFGDGELGTTVTPTVAVIGSVDNVVPAHAKISIDVRVVEAQERQRVETAMNSLIVNNPQARLEMKGGFNRPPMAPTASTWLFPMAVEVANELGLPAVHGVAVGGGSDGNFTAAAGVATLDGLGAVGGGAHADHEWVDVAQMPQRALLIAGLVQRLQNRSEH</sequence>
<accession>A0A6J6GDL0</accession>
<keyword evidence="1" id="KW-0479">Metal-binding</keyword>
<reference evidence="4" key="1">
    <citation type="submission" date="2020-05" db="EMBL/GenBank/DDBJ databases">
        <authorList>
            <person name="Chiriac C."/>
            <person name="Salcher M."/>
            <person name="Ghai R."/>
            <person name="Kavagutti S V."/>
        </authorList>
    </citation>
    <scope>NUCLEOTIDE SEQUENCE</scope>
</reference>
<dbReference type="PANTHER" id="PTHR43808">
    <property type="entry name" value="ACETYLORNITHINE DEACETYLASE"/>
    <property type="match status" value="1"/>
</dbReference>
<dbReference type="Pfam" id="PF01546">
    <property type="entry name" value="Peptidase_M20"/>
    <property type="match status" value="1"/>
</dbReference>
<feature type="domain" description="Peptidase M20 dimerisation" evidence="3">
    <location>
        <begin position="178"/>
        <end position="273"/>
    </location>
</feature>
<dbReference type="SUPFAM" id="SSF55031">
    <property type="entry name" value="Bacterial exopeptidase dimerisation domain"/>
    <property type="match status" value="1"/>
</dbReference>
<dbReference type="Gene3D" id="3.40.630.10">
    <property type="entry name" value="Zn peptidases"/>
    <property type="match status" value="1"/>
</dbReference>
<dbReference type="InterPro" id="IPR002933">
    <property type="entry name" value="Peptidase_M20"/>
</dbReference>
<dbReference type="Pfam" id="PF07687">
    <property type="entry name" value="M20_dimer"/>
    <property type="match status" value="1"/>
</dbReference>
<proteinExistence type="predicted"/>
<dbReference type="AlphaFoldDB" id="A0A6J6GDL0"/>
<dbReference type="PIRSF" id="PIRSF037238">
    <property type="entry name" value="Carboxypeptidase_G2"/>
    <property type="match status" value="1"/>
</dbReference>
<dbReference type="InterPro" id="IPR017150">
    <property type="entry name" value="Pept_M20_glutamate_carboxypep"/>
</dbReference>
<evidence type="ECO:0000256" key="2">
    <source>
        <dbReference type="ARBA" id="ARBA00022801"/>
    </source>
</evidence>
<organism evidence="4">
    <name type="scientific">freshwater metagenome</name>
    <dbReference type="NCBI Taxonomy" id="449393"/>
    <lineage>
        <taxon>unclassified sequences</taxon>
        <taxon>metagenomes</taxon>
        <taxon>ecological metagenomes</taxon>
    </lineage>
</organism>